<sequence>MPPQCSITAEDRFTEIDVRFTNSRGEVKTLNTFDLLIWIDISAQQLRHDLLRHYTPQTMPQEADDLQLRIATLEGGLERLHRAYSNTIRGLHRDGDTQQTSLRETLRLRDQEIESLTQTNQSLSDQNEHLRRQNQSLVQQHEALTSRVSPSDRRTSSIHDHTMSWEGFGRVPDAPTTSTSTNTVATATVEKASCELAAAADIESKGTLRQGN</sequence>
<evidence type="ECO:0000256" key="1">
    <source>
        <dbReference type="SAM" id="MobiDB-lite"/>
    </source>
</evidence>
<accession>A0A1X7S9C9</accession>
<feature type="region of interest" description="Disordered" evidence="1">
    <location>
        <begin position="118"/>
        <end position="183"/>
    </location>
</feature>
<proteinExistence type="predicted"/>
<gene>
    <name evidence="2" type="ORF">ZT3D7_G11390</name>
</gene>
<name>A0A1X7S9C9_ZYMT9</name>
<dbReference type="EMBL" id="LT853704">
    <property type="protein sequence ID" value="SMQ56235.1"/>
    <property type="molecule type" value="Genomic_DNA"/>
</dbReference>
<protein>
    <submittedName>
        <fullName evidence="2">Uncharacterized protein</fullName>
    </submittedName>
</protein>
<feature type="compositionally biased region" description="Basic and acidic residues" evidence="1">
    <location>
        <begin position="150"/>
        <end position="163"/>
    </location>
</feature>
<evidence type="ECO:0000313" key="3">
    <source>
        <dbReference type="Proteomes" id="UP000215127"/>
    </source>
</evidence>
<reference evidence="2 3" key="1">
    <citation type="submission" date="2016-06" db="EMBL/GenBank/DDBJ databases">
        <authorList>
            <person name="Kjaerup R.B."/>
            <person name="Dalgaard T.S."/>
            <person name="Juul-Madsen H.R."/>
        </authorList>
    </citation>
    <scope>NUCLEOTIDE SEQUENCE [LARGE SCALE GENOMIC DNA]</scope>
</reference>
<keyword evidence="3" id="KW-1185">Reference proteome</keyword>
<dbReference type="Proteomes" id="UP000215127">
    <property type="component" value="Chromosome 13"/>
</dbReference>
<dbReference type="AlphaFoldDB" id="A0A1X7S9C9"/>
<evidence type="ECO:0000313" key="2">
    <source>
        <dbReference type="EMBL" id="SMQ56235.1"/>
    </source>
</evidence>
<feature type="compositionally biased region" description="Polar residues" evidence="1">
    <location>
        <begin position="133"/>
        <end position="149"/>
    </location>
</feature>
<organism evidence="2 3">
    <name type="scientific">Zymoseptoria tritici (strain ST99CH_3D7)</name>
    <dbReference type="NCBI Taxonomy" id="1276538"/>
    <lineage>
        <taxon>Eukaryota</taxon>
        <taxon>Fungi</taxon>
        <taxon>Dikarya</taxon>
        <taxon>Ascomycota</taxon>
        <taxon>Pezizomycotina</taxon>
        <taxon>Dothideomycetes</taxon>
        <taxon>Dothideomycetidae</taxon>
        <taxon>Mycosphaerellales</taxon>
        <taxon>Mycosphaerellaceae</taxon>
        <taxon>Zymoseptoria</taxon>
    </lineage>
</organism>